<dbReference type="EMBL" id="STGW01000017">
    <property type="protein sequence ID" value="THV09129.1"/>
    <property type="molecule type" value="Genomic_DNA"/>
</dbReference>
<dbReference type="Pfam" id="PF13400">
    <property type="entry name" value="Tad"/>
    <property type="match status" value="1"/>
</dbReference>
<dbReference type="InterPro" id="IPR028087">
    <property type="entry name" value="Tad_N"/>
</dbReference>
<dbReference type="OrthoDB" id="3791018at2"/>
<gene>
    <name evidence="2" type="ORF">E9934_17545</name>
</gene>
<dbReference type="Proteomes" id="UP000307087">
    <property type="component" value="Unassembled WGS sequence"/>
</dbReference>
<organism evidence="2 3">
    <name type="scientific">Nocardioides caeni</name>
    <dbReference type="NCBI Taxonomy" id="574700"/>
    <lineage>
        <taxon>Bacteria</taxon>
        <taxon>Bacillati</taxon>
        <taxon>Actinomycetota</taxon>
        <taxon>Actinomycetes</taxon>
        <taxon>Propionibacteriales</taxon>
        <taxon>Nocardioidaceae</taxon>
        <taxon>Nocardioides</taxon>
    </lineage>
</organism>
<accession>A0A4S8N2A8</accession>
<comment type="caution">
    <text evidence="2">The sequence shown here is derived from an EMBL/GenBank/DDBJ whole genome shotgun (WGS) entry which is preliminary data.</text>
</comment>
<dbReference type="AlphaFoldDB" id="A0A4S8N2A8"/>
<dbReference type="InterPro" id="IPR021202">
    <property type="entry name" value="Rv3654c-like"/>
</dbReference>
<sequence>MAGVLLLIGCAAGVVGALVVDHRRAQAAADLAALAGAAAVSDPTGLDPCAEAAAIVRANGAGLVSCVASGAVVTVEVSVTGPRWLGQRADLSARARAGPVA</sequence>
<reference evidence="2 3" key="1">
    <citation type="journal article" date="2009" name="Int. J. Syst. Evol. Microbiol.">
        <title>Nocardioides caeni sp. nov., isolated from wastewater.</title>
        <authorList>
            <person name="Yoon J.H."/>
            <person name="Kang S.J."/>
            <person name="Park S."/>
            <person name="Kim W."/>
            <person name="Oh T.K."/>
        </authorList>
    </citation>
    <scope>NUCLEOTIDE SEQUENCE [LARGE SCALE GENOMIC DNA]</scope>
    <source>
        <strain evidence="2 3">DSM 23134</strain>
    </source>
</reference>
<keyword evidence="3" id="KW-1185">Reference proteome</keyword>
<evidence type="ECO:0000259" key="1">
    <source>
        <dbReference type="Pfam" id="PF13400"/>
    </source>
</evidence>
<dbReference type="NCBIfam" id="TIGR03816">
    <property type="entry name" value="tadE_like_DECH"/>
    <property type="match status" value="1"/>
</dbReference>
<evidence type="ECO:0000313" key="3">
    <source>
        <dbReference type="Proteomes" id="UP000307087"/>
    </source>
</evidence>
<name>A0A4S8N2A8_9ACTN</name>
<feature type="domain" description="Putative Flp pilus-assembly TadG-like N-terminal" evidence="1">
    <location>
        <begin position="2"/>
        <end position="39"/>
    </location>
</feature>
<proteinExistence type="predicted"/>
<protein>
    <recommendedName>
        <fullName evidence="1">Putative Flp pilus-assembly TadG-like N-terminal domain-containing protein</fullName>
    </recommendedName>
</protein>
<evidence type="ECO:0000313" key="2">
    <source>
        <dbReference type="EMBL" id="THV09129.1"/>
    </source>
</evidence>